<comment type="caution">
    <text evidence="2">The sequence shown here is derived from an EMBL/GenBank/DDBJ whole genome shotgun (WGS) entry which is preliminary data.</text>
</comment>
<feature type="transmembrane region" description="Helical" evidence="1">
    <location>
        <begin position="140"/>
        <end position="158"/>
    </location>
</feature>
<keyword evidence="3" id="KW-1185">Reference proteome</keyword>
<keyword evidence="1" id="KW-1133">Transmembrane helix</keyword>
<dbReference type="PANTHER" id="PTHR43205:SF7">
    <property type="entry name" value="PROSTAGLANDIN REDUCTASE 1"/>
    <property type="match status" value="1"/>
</dbReference>
<dbReference type="Gene3D" id="3.90.180.10">
    <property type="entry name" value="Medium-chain alcohol dehydrogenases, catalytic domain"/>
    <property type="match status" value="1"/>
</dbReference>
<proteinExistence type="predicted"/>
<sequence length="193" mass="22372">MDQNSQRLRRRHLVKNLYLSIDPFILGLMKNQELDLPSFTLDSVKVLFDEYLFMDLESRKYWIRLIQFQDGRASLGVYLAGRSIALLKDPDQLLRSTTASGAVGQLVGQLQRSQGGFRCWECGEQRKGQNLIAYRKLIRLLARLVVDLCAIFLLWQVYVSHLMNKSAFALMRVDLLKNKFGFDGAFNYKEEQD</sequence>
<keyword evidence="1" id="KW-0472">Membrane</keyword>
<gene>
    <name evidence="2" type="ORF">SASPL_155811</name>
</gene>
<reference evidence="2" key="1">
    <citation type="submission" date="2018-01" db="EMBL/GenBank/DDBJ databases">
        <authorList>
            <person name="Mao J.F."/>
        </authorList>
    </citation>
    <scope>NUCLEOTIDE SEQUENCE</scope>
    <source>
        <strain evidence="2">Huo1</strain>
        <tissue evidence="2">Leaf</tissue>
    </source>
</reference>
<evidence type="ECO:0000313" key="3">
    <source>
        <dbReference type="Proteomes" id="UP000298416"/>
    </source>
</evidence>
<accession>A0A8X8VXU8</accession>
<evidence type="ECO:0000313" key="2">
    <source>
        <dbReference type="EMBL" id="KAG6384378.1"/>
    </source>
</evidence>
<dbReference type="PANTHER" id="PTHR43205">
    <property type="entry name" value="PROSTAGLANDIN REDUCTASE"/>
    <property type="match status" value="1"/>
</dbReference>
<dbReference type="Proteomes" id="UP000298416">
    <property type="component" value="Unassembled WGS sequence"/>
</dbReference>
<dbReference type="AlphaFoldDB" id="A0A8X8VXU8"/>
<protein>
    <submittedName>
        <fullName evidence="2">Uncharacterized protein</fullName>
    </submittedName>
</protein>
<dbReference type="EMBL" id="PNBA02000147">
    <property type="protein sequence ID" value="KAG6384378.1"/>
    <property type="molecule type" value="Genomic_DNA"/>
</dbReference>
<keyword evidence="1" id="KW-0812">Transmembrane</keyword>
<dbReference type="GO" id="GO:0032440">
    <property type="term" value="F:2-alkenal reductase [NAD(P)H] activity"/>
    <property type="evidence" value="ECO:0007669"/>
    <property type="project" value="TreeGrafter"/>
</dbReference>
<dbReference type="InterPro" id="IPR045010">
    <property type="entry name" value="MDR_fam"/>
</dbReference>
<reference evidence="2" key="2">
    <citation type="submission" date="2020-08" db="EMBL/GenBank/DDBJ databases">
        <title>Plant Genome Project.</title>
        <authorList>
            <person name="Zhang R.-G."/>
        </authorList>
    </citation>
    <scope>NUCLEOTIDE SEQUENCE</scope>
    <source>
        <strain evidence="2">Huo1</strain>
        <tissue evidence="2">Leaf</tissue>
    </source>
</reference>
<organism evidence="2">
    <name type="scientific">Salvia splendens</name>
    <name type="common">Scarlet sage</name>
    <dbReference type="NCBI Taxonomy" id="180675"/>
    <lineage>
        <taxon>Eukaryota</taxon>
        <taxon>Viridiplantae</taxon>
        <taxon>Streptophyta</taxon>
        <taxon>Embryophyta</taxon>
        <taxon>Tracheophyta</taxon>
        <taxon>Spermatophyta</taxon>
        <taxon>Magnoliopsida</taxon>
        <taxon>eudicotyledons</taxon>
        <taxon>Gunneridae</taxon>
        <taxon>Pentapetalae</taxon>
        <taxon>asterids</taxon>
        <taxon>lamiids</taxon>
        <taxon>Lamiales</taxon>
        <taxon>Lamiaceae</taxon>
        <taxon>Nepetoideae</taxon>
        <taxon>Mentheae</taxon>
        <taxon>Salviinae</taxon>
        <taxon>Salvia</taxon>
        <taxon>Salvia subgen. Calosphace</taxon>
        <taxon>core Calosphace</taxon>
    </lineage>
</organism>
<name>A0A8X8VXU8_SALSN</name>
<evidence type="ECO:0000256" key="1">
    <source>
        <dbReference type="SAM" id="Phobius"/>
    </source>
</evidence>